<feature type="region of interest" description="Disordered" evidence="1">
    <location>
        <begin position="1"/>
        <end position="20"/>
    </location>
</feature>
<reference evidence="2" key="1">
    <citation type="submission" date="2023-06" db="EMBL/GenBank/DDBJ databases">
        <title>Genome-scale phylogeny and comparative genomics of the fungal order Sordariales.</title>
        <authorList>
            <consortium name="Lawrence Berkeley National Laboratory"/>
            <person name="Hensen N."/>
            <person name="Bonometti L."/>
            <person name="Westerberg I."/>
            <person name="Brannstrom I.O."/>
            <person name="Guillou S."/>
            <person name="Cros-Aarteil S."/>
            <person name="Calhoun S."/>
            <person name="Haridas S."/>
            <person name="Kuo A."/>
            <person name="Mondo S."/>
            <person name="Pangilinan J."/>
            <person name="Riley R."/>
            <person name="Labutti K."/>
            <person name="Andreopoulos B."/>
            <person name="Lipzen A."/>
            <person name="Chen C."/>
            <person name="Yanf M."/>
            <person name="Daum C."/>
            <person name="Ng V."/>
            <person name="Clum A."/>
            <person name="Steindorff A."/>
            <person name="Ohm R."/>
            <person name="Martin F."/>
            <person name="Silar P."/>
            <person name="Natvig D."/>
            <person name="Lalanne C."/>
            <person name="Gautier V."/>
            <person name="Ament-Velasquez S.L."/>
            <person name="Kruys A."/>
            <person name="Hutchinson M.I."/>
            <person name="Powell A.J."/>
            <person name="Barry K."/>
            <person name="Miller A.N."/>
            <person name="Grigoriev I.V."/>
            <person name="Debuchy R."/>
            <person name="Gladieux P."/>
            <person name="Thoren M.H."/>
            <person name="Johannesson H."/>
        </authorList>
    </citation>
    <scope>NUCLEOTIDE SEQUENCE</scope>
    <source>
        <strain evidence="2">SMH2532-1</strain>
    </source>
</reference>
<gene>
    <name evidence="2" type="ORF">B0T16DRAFT_385469</name>
</gene>
<name>A0AA39YRM3_9PEZI</name>
<dbReference type="EMBL" id="JAULSV010000001">
    <property type="protein sequence ID" value="KAK0656830.1"/>
    <property type="molecule type" value="Genomic_DNA"/>
</dbReference>
<evidence type="ECO:0000313" key="2">
    <source>
        <dbReference type="EMBL" id="KAK0656830.1"/>
    </source>
</evidence>
<sequence>MLLLSTQLGSCARTHSGEKADSGREMLDIADLTRDPCLIGARRQVLGAHKDADGATVKTRVFANFSSSKSTASLEAQRARMDMEPTNGVAPRALNGHRTVDTKQWDFECDGAAAAPQAAAKQVRGMEKILTHAGIPFVRVQQLLPLRQSAKYGYASVMMEKLPRLKPKSEDIDYRFLVDPSSWEKRPTSQRSRCTRCASPGCRIPAQWGVSRLVVLLLIPGPSCSLKARE</sequence>
<evidence type="ECO:0000256" key="1">
    <source>
        <dbReference type="SAM" id="MobiDB-lite"/>
    </source>
</evidence>
<organism evidence="2 3">
    <name type="scientific">Cercophora newfieldiana</name>
    <dbReference type="NCBI Taxonomy" id="92897"/>
    <lineage>
        <taxon>Eukaryota</taxon>
        <taxon>Fungi</taxon>
        <taxon>Dikarya</taxon>
        <taxon>Ascomycota</taxon>
        <taxon>Pezizomycotina</taxon>
        <taxon>Sordariomycetes</taxon>
        <taxon>Sordariomycetidae</taxon>
        <taxon>Sordariales</taxon>
        <taxon>Lasiosphaeriaceae</taxon>
        <taxon>Cercophora</taxon>
    </lineage>
</organism>
<evidence type="ECO:0000313" key="3">
    <source>
        <dbReference type="Proteomes" id="UP001174936"/>
    </source>
</evidence>
<protein>
    <submittedName>
        <fullName evidence="2">Uncharacterized protein</fullName>
    </submittedName>
</protein>
<keyword evidence="3" id="KW-1185">Reference proteome</keyword>
<proteinExistence type="predicted"/>
<accession>A0AA39YRM3</accession>
<comment type="caution">
    <text evidence="2">The sequence shown here is derived from an EMBL/GenBank/DDBJ whole genome shotgun (WGS) entry which is preliminary data.</text>
</comment>
<dbReference type="AlphaFoldDB" id="A0AA39YRM3"/>
<dbReference type="Proteomes" id="UP001174936">
    <property type="component" value="Unassembled WGS sequence"/>
</dbReference>